<reference evidence="2 3" key="1">
    <citation type="submission" date="2017-06" db="EMBL/GenBank/DDBJ databases">
        <authorList>
            <person name="Kim H.J."/>
            <person name="Triplett B.A."/>
        </authorList>
    </citation>
    <scope>NUCLEOTIDE SEQUENCE [LARGE SCALE GENOMIC DNA]</scope>
    <source>
        <strain evidence="2 3">U15</strain>
    </source>
</reference>
<protein>
    <submittedName>
        <fullName evidence="2">Uncharacterized protein</fullName>
    </submittedName>
</protein>
<gene>
    <name evidence="2" type="ORF">SAMN06265795_1134</name>
</gene>
<proteinExistence type="predicted"/>
<evidence type="ECO:0000313" key="2">
    <source>
        <dbReference type="EMBL" id="SNT06785.1"/>
    </source>
</evidence>
<dbReference type="EMBL" id="FZOT01000013">
    <property type="protein sequence ID" value="SNT06785.1"/>
    <property type="molecule type" value="Genomic_DNA"/>
</dbReference>
<evidence type="ECO:0000256" key="1">
    <source>
        <dbReference type="SAM" id="MobiDB-lite"/>
    </source>
</evidence>
<accession>A0A239JLS3</accession>
<dbReference type="RefSeq" id="WP_176442520.1">
    <property type="nucleotide sequence ID" value="NZ_FZOT01000013.1"/>
</dbReference>
<keyword evidence="3" id="KW-1185">Reference proteome</keyword>
<sequence>MPTTAPTASKGPGGVDLIDAGKPNGGRSGANMPIALGASGSNSSVT</sequence>
<dbReference type="AlphaFoldDB" id="A0A239JLS3"/>
<name>A0A239JLS3_9BURK</name>
<evidence type="ECO:0000313" key="3">
    <source>
        <dbReference type="Proteomes" id="UP000198284"/>
    </source>
</evidence>
<dbReference type="Proteomes" id="UP000198284">
    <property type="component" value="Unassembled WGS sequence"/>
</dbReference>
<organism evidence="2 3">
    <name type="scientific">Noviherbaspirillum humi</name>
    <dbReference type="NCBI Taxonomy" id="1688639"/>
    <lineage>
        <taxon>Bacteria</taxon>
        <taxon>Pseudomonadati</taxon>
        <taxon>Pseudomonadota</taxon>
        <taxon>Betaproteobacteria</taxon>
        <taxon>Burkholderiales</taxon>
        <taxon>Oxalobacteraceae</taxon>
        <taxon>Noviherbaspirillum</taxon>
    </lineage>
</organism>
<feature type="region of interest" description="Disordered" evidence="1">
    <location>
        <begin position="1"/>
        <end position="46"/>
    </location>
</feature>